<feature type="region of interest" description="Disordered" evidence="1">
    <location>
        <begin position="390"/>
        <end position="418"/>
    </location>
</feature>
<feature type="region of interest" description="Disordered" evidence="1">
    <location>
        <begin position="34"/>
        <end position="198"/>
    </location>
</feature>
<comment type="caution">
    <text evidence="4">The sequence shown here is derived from an EMBL/GenBank/DDBJ whole genome shotgun (WGS) entry which is preliminary data.</text>
</comment>
<dbReference type="InterPro" id="IPR031993">
    <property type="entry name" value="DUF4789"/>
</dbReference>
<dbReference type="Pfam" id="PF16033">
    <property type="entry name" value="DUF4789"/>
    <property type="match status" value="1"/>
</dbReference>
<reference evidence="4" key="1">
    <citation type="submission" date="2023-10" db="EMBL/GenBank/DDBJ databases">
        <title>Genome assemblies of two species of porcelain crab, Petrolisthes cinctipes and Petrolisthes manimaculis (Anomura: Porcellanidae).</title>
        <authorList>
            <person name="Angst P."/>
        </authorList>
    </citation>
    <scope>NUCLEOTIDE SEQUENCE</scope>
    <source>
        <strain evidence="4">PB745_01</strain>
        <tissue evidence="4">Gill</tissue>
    </source>
</reference>
<dbReference type="AlphaFoldDB" id="A0AAE1EZV3"/>
<feature type="signal peptide" evidence="2">
    <location>
        <begin position="1"/>
        <end position="30"/>
    </location>
</feature>
<feature type="chain" id="PRO_5042131259" description="DUF4789 domain-containing protein" evidence="2">
    <location>
        <begin position="31"/>
        <end position="522"/>
    </location>
</feature>
<evidence type="ECO:0000259" key="3">
    <source>
        <dbReference type="Pfam" id="PF16033"/>
    </source>
</evidence>
<keyword evidence="2" id="KW-0732">Signal</keyword>
<feature type="region of interest" description="Disordered" evidence="1">
    <location>
        <begin position="217"/>
        <end position="239"/>
    </location>
</feature>
<evidence type="ECO:0000313" key="4">
    <source>
        <dbReference type="EMBL" id="KAK3864394.1"/>
    </source>
</evidence>
<gene>
    <name evidence="4" type="ORF">Pcinc_029915</name>
</gene>
<feature type="compositionally biased region" description="Low complexity" evidence="1">
    <location>
        <begin position="110"/>
        <end position="120"/>
    </location>
</feature>
<evidence type="ECO:0000313" key="5">
    <source>
        <dbReference type="Proteomes" id="UP001286313"/>
    </source>
</evidence>
<keyword evidence="5" id="KW-1185">Reference proteome</keyword>
<name>A0AAE1EZV3_PETCI</name>
<organism evidence="4 5">
    <name type="scientific">Petrolisthes cinctipes</name>
    <name type="common">Flat porcelain crab</name>
    <dbReference type="NCBI Taxonomy" id="88211"/>
    <lineage>
        <taxon>Eukaryota</taxon>
        <taxon>Metazoa</taxon>
        <taxon>Ecdysozoa</taxon>
        <taxon>Arthropoda</taxon>
        <taxon>Crustacea</taxon>
        <taxon>Multicrustacea</taxon>
        <taxon>Malacostraca</taxon>
        <taxon>Eumalacostraca</taxon>
        <taxon>Eucarida</taxon>
        <taxon>Decapoda</taxon>
        <taxon>Pleocyemata</taxon>
        <taxon>Anomura</taxon>
        <taxon>Galatheoidea</taxon>
        <taxon>Porcellanidae</taxon>
        <taxon>Petrolisthes</taxon>
    </lineage>
</organism>
<proteinExistence type="predicted"/>
<feature type="domain" description="DUF4789" evidence="3">
    <location>
        <begin position="313"/>
        <end position="385"/>
    </location>
</feature>
<sequence length="522" mass="57024">MKTHLLLNNNNTIVIIGLFTLLLCWETGHSDAFPTGPENNPSSDINFIDNDDNDSILPPSAPPSVEKPAPAAVEASRTSPFIFPTGHENNPPPSPPSSDINFIDNDDNDSILPPSAPSSVEEPEEASRTSPTTTTFTRIIKPRAASEPFVLGRHTEEKEKKKETTERPNIVFQQPQSQPQHPPQPSSSTLAPPDSSKLFFPELPGVGVVASSNPISNKCQLKSQNTGTTANTGISSSGTSSSSCLLSSGNVLHEGLCKRLLAQETCAEKEWLVLIDNNNDNTRPIAECKPRPCPFGKLKYKGQCVNPSDGNICAYGQMLYVEMTGETYCDCEYGFTYDLISGNCYARQEQGQCSFGHYLDLTEDCTVACVPNTCLVDGFVGGKNEDHTAVNSRTNGDHTAVNSRTNGDHTAANSGTNEDRTAAANSKTCYRKMYYGFCDDAYKIYHQVNGTVECNDIFIRSIFDVVTLRNCPIGSRRDFQDRCRQLYRVPSASTYKSLHGECGVGFKKDPRGTCRKVHSIFG</sequence>
<evidence type="ECO:0000256" key="1">
    <source>
        <dbReference type="SAM" id="MobiDB-lite"/>
    </source>
</evidence>
<protein>
    <recommendedName>
        <fullName evidence="3">DUF4789 domain-containing protein</fullName>
    </recommendedName>
</protein>
<feature type="compositionally biased region" description="Low complexity" evidence="1">
    <location>
        <begin position="226"/>
        <end position="239"/>
    </location>
</feature>
<feature type="compositionally biased region" description="Low complexity" evidence="1">
    <location>
        <begin position="39"/>
        <end position="48"/>
    </location>
</feature>
<feature type="compositionally biased region" description="Basic and acidic residues" evidence="1">
    <location>
        <begin position="153"/>
        <end position="166"/>
    </location>
</feature>
<dbReference type="PANTHER" id="PTHR21177">
    <property type="entry name" value="IP06524P-RELATED"/>
    <property type="match status" value="1"/>
</dbReference>
<feature type="compositionally biased region" description="Low complexity" evidence="1">
    <location>
        <begin position="128"/>
        <end position="138"/>
    </location>
</feature>
<evidence type="ECO:0000256" key="2">
    <source>
        <dbReference type="SAM" id="SignalP"/>
    </source>
</evidence>
<dbReference type="Proteomes" id="UP001286313">
    <property type="component" value="Unassembled WGS sequence"/>
</dbReference>
<accession>A0AAE1EZV3</accession>
<dbReference type="EMBL" id="JAWQEG010003804">
    <property type="protein sequence ID" value="KAK3864394.1"/>
    <property type="molecule type" value="Genomic_DNA"/>
</dbReference>